<organism evidence="1 2">
    <name type="scientific">Vibrio jasicida</name>
    <dbReference type="NCBI Taxonomy" id="766224"/>
    <lineage>
        <taxon>Bacteria</taxon>
        <taxon>Pseudomonadati</taxon>
        <taxon>Pseudomonadota</taxon>
        <taxon>Gammaproteobacteria</taxon>
        <taxon>Vibrionales</taxon>
        <taxon>Vibrionaceae</taxon>
        <taxon>Vibrio</taxon>
    </lineage>
</organism>
<dbReference type="Proteomes" id="UP001295462">
    <property type="component" value="Unassembled WGS sequence"/>
</dbReference>
<dbReference type="EMBL" id="CAKMUD010000080">
    <property type="protein sequence ID" value="CAH1593475.1"/>
    <property type="molecule type" value="Genomic_DNA"/>
</dbReference>
<protein>
    <submittedName>
        <fullName evidence="1">Uncharacterized protein</fullName>
    </submittedName>
</protein>
<sequence length="211" mass="23454">MPRTLEQAVQILDRDLEEFLNRFPLSIFSAGQQKGVVRYYLYSIGETALGLNHGVPMLETKLRLGTKSLSKNSKSLQCIHIPVSKYQQLKPECISKVTYYDAADFLVTTQLVGCTFAIRNAKGGGLEFLHVQPQGNMDGVSVQQEMQKTFEVSMGKGNGTGTTYGKNMRVTVMGARRNGLWTVYAQHIDSSNNVVKVECIYKEPSSVAYVD</sequence>
<evidence type="ECO:0000313" key="1">
    <source>
        <dbReference type="EMBL" id="CAH1593475.1"/>
    </source>
</evidence>
<evidence type="ECO:0000313" key="2">
    <source>
        <dbReference type="Proteomes" id="UP001295462"/>
    </source>
</evidence>
<dbReference type="RefSeq" id="WP_409589135.1">
    <property type="nucleotide sequence ID" value="NZ_CAKMTZ010000080.1"/>
</dbReference>
<accession>A0AAU9QP02</accession>
<gene>
    <name evidence="1" type="ORF">THF1A12_270013</name>
</gene>
<dbReference type="AlphaFoldDB" id="A0AAU9QP02"/>
<comment type="caution">
    <text evidence="1">The sequence shown here is derived from an EMBL/GenBank/DDBJ whole genome shotgun (WGS) entry which is preliminary data.</text>
</comment>
<reference evidence="1" key="1">
    <citation type="submission" date="2022-01" db="EMBL/GenBank/DDBJ databases">
        <authorList>
            <person name="Lagorce A."/>
        </authorList>
    </citation>
    <scope>NUCLEOTIDE SEQUENCE</scope>
    <source>
        <strain evidence="1">Th15_F1_A12</strain>
    </source>
</reference>
<name>A0AAU9QP02_9VIBR</name>
<proteinExistence type="predicted"/>